<gene>
    <name evidence="3" type="ORF">CLVI_00530</name>
</gene>
<dbReference type="EMBL" id="PVXQ01000001">
    <property type="protein sequence ID" value="PRR84530.1"/>
    <property type="molecule type" value="Genomic_DNA"/>
</dbReference>
<name>A0A2T0BKV5_9CLOT</name>
<feature type="domain" description="Phage capsid-like C-terminal" evidence="2">
    <location>
        <begin position="123"/>
        <end position="395"/>
    </location>
</feature>
<evidence type="ECO:0000313" key="3">
    <source>
        <dbReference type="EMBL" id="PRR84530.1"/>
    </source>
</evidence>
<organism evidence="3 4">
    <name type="scientific">Clostridium vincentii</name>
    <dbReference type="NCBI Taxonomy" id="52704"/>
    <lineage>
        <taxon>Bacteria</taxon>
        <taxon>Bacillati</taxon>
        <taxon>Bacillota</taxon>
        <taxon>Clostridia</taxon>
        <taxon>Eubacteriales</taxon>
        <taxon>Clostridiaceae</taxon>
        <taxon>Clostridium</taxon>
    </lineage>
</organism>
<dbReference type="AlphaFoldDB" id="A0A2T0BKV5"/>
<comment type="subcellular location">
    <subcellularLocation>
        <location evidence="1">Virion</location>
    </subcellularLocation>
</comment>
<dbReference type="NCBIfam" id="TIGR01554">
    <property type="entry name" value="major_cap_HK97"/>
    <property type="match status" value="1"/>
</dbReference>
<proteinExistence type="predicted"/>
<sequence>MNKILELREKRANLWDSTKAFLDNKRNGNGLLSAEDTSTYEKMEADVVNLGKEIDRLERQSALDLELSKATSNAIRNKPNANHSEEKTGRASNEYNTAFWKTMRNKNSFDVQNALQIGTDSEGGFLAPDEFEKILIESLEEQNIFRQLANVITTSSGDKKIPVVATKGTASWVDEEGVIPESDDSFGQVSIGAYKLATMIKVSEELLNDSVFNLESYIAKEFARRIGAREEEAFFIGDGTGKPTGIFNATGGATLGITAASATAITIDEIMDLFYSLKSPYRKNSIFTMNDATVKAIRKLKDGNGQYIWQPSITAGQPDTILNRPVKTSAYVPVLGSAARAIAFGDFSYYWVADRQGRSFQRLNELYAATGQVGFKATQRVDGKLILPEAIKVLQMKV</sequence>
<dbReference type="SUPFAM" id="SSF56563">
    <property type="entry name" value="Major capsid protein gp5"/>
    <property type="match status" value="1"/>
</dbReference>
<dbReference type="RefSeq" id="WP_106058113.1">
    <property type="nucleotide sequence ID" value="NZ_PVXQ01000001.1"/>
</dbReference>
<reference evidence="3 4" key="1">
    <citation type="submission" date="2018-03" db="EMBL/GenBank/DDBJ databases">
        <title>Genome sequence of Clostridium vincentii DSM 10228.</title>
        <authorList>
            <person name="Poehlein A."/>
            <person name="Daniel R."/>
        </authorList>
    </citation>
    <scope>NUCLEOTIDE SEQUENCE [LARGE SCALE GENOMIC DNA]</scope>
    <source>
        <strain evidence="3 4">DSM 10228</strain>
    </source>
</reference>
<dbReference type="Pfam" id="PF05065">
    <property type="entry name" value="Phage_capsid"/>
    <property type="match status" value="1"/>
</dbReference>
<protein>
    <submittedName>
        <fullName evidence="3">Phage capsid family protein</fullName>
    </submittedName>
</protein>
<evidence type="ECO:0000256" key="1">
    <source>
        <dbReference type="ARBA" id="ARBA00004328"/>
    </source>
</evidence>
<dbReference type="Gene3D" id="3.30.2400.10">
    <property type="entry name" value="Major capsid protein gp5"/>
    <property type="match status" value="1"/>
</dbReference>
<evidence type="ECO:0000313" key="4">
    <source>
        <dbReference type="Proteomes" id="UP000239471"/>
    </source>
</evidence>
<dbReference type="InterPro" id="IPR024455">
    <property type="entry name" value="Phage_capsid"/>
</dbReference>
<evidence type="ECO:0000259" key="2">
    <source>
        <dbReference type="Pfam" id="PF05065"/>
    </source>
</evidence>
<accession>A0A2T0BKV5</accession>
<dbReference type="Proteomes" id="UP000239471">
    <property type="component" value="Unassembled WGS sequence"/>
</dbReference>
<comment type="caution">
    <text evidence="3">The sequence shown here is derived from an EMBL/GenBank/DDBJ whole genome shotgun (WGS) entry which is preliminary data.</text>
</comment>
<keyword evidence="4" id="KW-1185">Reference proteome</keyword>
<dbReference type="InterPro" id="IPR054612">
    <property type="entry name" value="Phage_capsid-like_C"/>
</dbReference>
<dbReference type="OrthoDB" id="9786516at2"/>
<dbReference type="Gene3D" id="3.30.2320.10">
    <property type="entry name" value="hypothetical protein PF0899 domain"/>
    <property type="match status" value="1"/>
</dbReference>